<dbReference type="Pfam" id="PF08940">
    <property type="entry name" value="DUF1918"/>
    <property type="match status" value="1"/>
</dbReference>
<evidence type="ECO:0000313" key="2">
    <source>
        <dbReference type="EMBL" id="GAA2143410.1"/>
    </source>
</evidence>
<name>A0ABN2ZK59_9MICC</name>
<protein>
    <submittedName>
        <fullName evidence="2">DUF1918 domain-containing protein</fullName>
    </submittedName>
</protein>
<comment type="caution">
    <text evidence="2">The sequence shown here is derived from an EMBL/GenBank/DDBJ whole genome shotgun (WGS) entry which is preliminary data.</text>
</comment>
<keyword evidence="3" id="KW-1185">Reference proteome</keyword>
<reference evidence="2 3" key="1">
    <citation type="journal article" date="2019" name="Int. J. Syst. Evol. Microbiol.">
        <title>The Global Catalogue of Microorganisms (GCM) 10K type strain sequencing project: providing services to taxonomists for standard genome sequencing and annotation.</title>
        <authorList>
            <consortium name="The Broad Institute Genomics Platform"/>
            <consortium name="The Broad Institute Genome Sequencing Center for Infectious Disease"/>
            <person name="Wu L."/>
            <person name="Ma J."/>
        </authorList>
    </citation>
    <scope>NUCLEOTIDE SEQUENCE [LARGE SCALE GENOMIC DNA]</scope>
    <source>
        <strain evidence="2 3">JCM 15921</strain>
    </source>
</reference>
<dbReference type="EMBL" id="BAAAQB010000041">
    <property type="protein sequence ID" value="GAA2143410.1"/>
    <property type="molecule type" value="Genomic_DNA"/>
</dbReference>
<organism evidence="2 3">
    <name type="scientific">Arthrobacter humicola</name>
    <dbReference type="NCBI Taxonomy" id="409291"/>
    <lineage>
        <taxon>Bacteria</taxon>
        <taxon>Bacillati</taxon>
        <taxon>Actinomycetota</taxon>
        <taxon>Actinomycetes</taxon>
        <taxon>Micrococcales</taxon>
        <taxon>Micrococcaceae</taxon>
        <taxon>Arthrobacter</taxon>
    </lineage>
</organism>
<proteinExistence type="predicted"/>
<dbReference type="Proteomes" id="UP001500102">
    <property type="component" value="Unassembled WGS sequence"/>
</dbReference>
<gene>
    <name evidence="2" type="ORF">GCM10009825_33690</name>
</gene>
<accession>A0ABN2ZK59</accession>
<evidence type="ECO:0000313" key="3">
    <source>
        <dbReference type="Proteomes" id="UP001500102"/>
    </source>
</evidence>
<feature type="domain" description="DUF1918" evidence="1">
    <location>
        <begin position="4"/>
        <end position="60"/>
    </location>
</feature>
<dbReference type="Gene3D" id="2.30.30.440">
    <property type="entry name" value="Domain of unknown function DUF1918"/>
    <property type="match status" value="1"/>
</dbReference>
<dbReference type="SUPFAM" id="SSF50118">
    <property type="entry name" value="Cell growth inhibitor/plasmid maintenance toxic component"/>
    <property type="match status" value="1"/>
</dbReference>
<sequence length="67" mass="7123">MTAMKAAAGDRIIIRGTTVESTDRHGLILEVKGADGAPPYHVRFDDGHETIMFPGGDFVVERAGNGP</sequence>
<dbReference type="InterPro" id="IPR015035">
    <property type="entry name" value="DUF1918"/>
</dbReference>
<evidence type="ECO:0000259" key="1">
    <source>
        <dbReference type="Pfam" id="PF08940"/>
    </source>
</evidence>